<comment type="caution">
    <text evidence="2">The sequence shown here is derived from an EMBL/GenBank/DDBJ whole genome shotgun (WGS) entry which is preliminary data.</text>
</comment>
<reference evidence="2 3" key="1">
    <citation type="submission" date="2018-07" db="EMBL/GenBank/DDBJ databases">
        <title>Genomic Encyclopedia of Type Strains, Phase III (KMG-III): the genomes of soil and plant-associated and newly described type strains.</title>
        <authorList>
            <person name="Whitman W."/>
        </authorList>
    </citation>
    <scope>NUCLEOTIDE SEQUENCE [LARGE SCALE GENOMIC DNA]</scope>
    <source>
        <strain evidence="2 3">CECT 7946</strain>
    </source>
</reference>
<dbReference type="Proteomes" id="UP000256980">
    <property type="component" value="Unassembled WGS sequence"/>
</dbReference>
<evidence type="ECO:0000259" key="1">
    <source>
        <dbReference type="Pfam" id="PF09834"/>
    </source>
</evidence>
<dbReference type="RefSeq" id="WP_115816091.1">
    <property type="nucleotide sequence ID" value="NZ_CANKZP010000001.1"/>
</dbReference>
<keyword evidence="3" id="KW-1185">Reference proteome</keyword>
<gene>
    <name evidence="2" type="ORF">DFQ10_101832</name>
</gene>
<feature type="domain" description="DUF2061" evidence="1">
    <location>
        <begin position="9"/>
        <end position="58"/>
    </location>
</feature>
<evidence type="ECO:0000313" key="2">
    <source>
        <dbReference type="EMBL" id="RED47053.1"/>
    </source>
</evidence>
<dbReference type="Pfam" id="PF09834">
    <property type="entry name" value="DUF2061"/>
    <property type="match status" value="2"/>
</dbReference>
<proteinExistence type="predicted"/>
<dbReference type="AlphaFoldDB" id="A0A3D9HC38"/>
<name>A0A3D9HC38_9FLAO</name>
<feature type="domain" description="DUF2061" evidence="1">
    <location>
        <begin position="71"/>
        <end position="121"/>
    </location>
</feature>
<dbReference type="EMBL" id="QRDV01000001">
    <property type="protein sequence ID" value="RED47053.1"/>
    <property type="molecule type" value="Genomic_DNA"/>
</dbReference>
<evidence type="ECO:0000313" key="3">
    <source>
        <dbReference type="Proteomes" id="UP000256980"/>
    </source>
</evidence>
<sequence>MKFSKRHFAKTITWRIVGTLDTLLLSWFISNDMSVGLKMGLFELVTKMLLYYVHERVWFKSTIKESNKRHILKTFSWRGVGTLDTIVLGWIITGNPLTGLKIGGAEVITKMLLYFGHEKLWYRINYGLDRRKERRQLKNASEL</sequence>
<dbReference type="InterPro" id="IPR018638">
    <property type="entry name" value="DUF2061_membrane"/>
</dbReference>
<dbReference type="OrthoDB" id="197461at2"/>
<protein>
    <submittedName>
        <fullName evidence="2">Putative membrane protein</fullName>
    </submittedName>
</protein>
<organism evidence="2 3">
    <name type="scientific">Winogradskyella eximia</name>
    <dbReference type="NCBI Taxonomy" id="262006"/>
    <lineage>
        <taxon>Bacteria</taxon>
        <taxon>Pseudomonadati</taxon>
        <taxon>Bacteroidota</taxon>
        <taxon>Flavobacteriia</taxon>
        <taxon>Flavobacteriales</taxon>
        <taxon>Flavobacteriaceae</taxon>
        <taxon>Winogradskyella</taxon>
    </lineage>
</organism>
<accession>A0A3D9HC38</accession>